<name>A0AAV0IYS5_9ROSI</name>
<gene>
    <name evidence="2" type="ORF">LITE_LOCUS11771</name>
</gene>
<keyword evidence="3" id="KW-1185">Reference proteome</keyword>
<evidence type="ECO:0000256" key="1">
    <source>
        <dbReference type="SAM" id="MobiDB-lite"/>
    </source>
</evidence>
<reference evidence="2" key="1">
    <citation type="submission" date="2022-08" db="EMBL/GenBank/DDBJ databases">
        <authorList>
            <person name="Gutierrez-Valencia J."/>
        </authorList>
    </citation>
    <scope>NUCLEOTIDE SEQUENCE</scope>
</reference>
<protein>
    <submittedName>
        <fullName evidence="2">Uncharacterized protein</fullName>
    </submittedName>
</protein>
<feature type="region of interest" description="Disordered" evidence="1">
    <location>
        <begin position="26"/>
        <end position="47"/>
    </location>
</feature>
<evidence type="ECO:0000313" key="2">
    <source>
        <dbReference type="EMBL" id="CAI0402785.1"/>
    </source>
</evidence>
<evidence type="ECO:0000313" key="3">
    <source>
        <dbReference type="Proteomes" id="UP001154282"/>
    </source>
</evidence>
<organism evidence="2 3">
    <name type="scientific">Linum tenue</name>
    <dbReference type="NCBI Taxonomy" id="586396"/>
    <lineage>
        <taxon>Eukaryota</taxon>
        <taxon>Viridiplantae</taxon>
        <taxon>Streptophyta</taxon>
        <taxon>Embryophyta</taxon>
        <taxon>Tracheophyta</taxon>
        <taxon>Spermatophyta</taxon>
        <taxon>Magnoliopsida</taxon>
        <taxon>eudicotyledons</taxon>
        <taxon>Gunneridae</taxon>
        <taxon>Pentapetalae</taxon>
        <taxon>rosids</taxon>
        <taxon>fabids</taxon>
        <taxon>Malpighiales</taxon>
        <taxon>Linaceae</taxon>
        <taxon>Linum</taxon>
    </lineage>
</organism>
<dbReference type="Proteomes" id="UP001154282">
    <property type="component" value="Unassembled WGS sequence"/>
</dbReference>
<comment type="caution">
    <text evidence="2">The sequence shown here is derived from an EMBL/GenBank/DDBJ whole genome shotgun (WGS) entry which is preliminary data.</text>
</comment>
<dbReference type="EMBL" id="CAMGYJ010000004">
    <property type="protein sequence ID" value="CAI0402785.1"/>
    <property type="molecule type" value="Genomic_DNA"/>
</dbReference>
<sequence length="63" mass="7527">MFEFERRRLGETRTILKWRQAEMPEWVSSPTNTRSKRKSSSLTPKARREIRLGELTTMVMTVK</sequence>
<dbReference type="AlphaFoldDB" id="A0AAV0IYS5"/>
<proteinExistence type="predicted"/>
<accession>A0AAV0IYS5</accession>